<accession>A0A9Q3J405</accession>
<dbReference type="Proteomes" id="UP000765509">
    <property type="component" value="Unassembled WGS sequence"/>
</dbReference>
<proteinExistence type="predicted"/>
<organism evidence="1 2">
    <name type="scientific">Austropuccinia psidii MF-1</name>
    <dbReference type="NCBI Taxonomy" id="1389203"/>
    <lineage>
        <taxon>Eukaryota</taxon>
        <taxon>Fungi</taxon>
        <taxon>Dikarya</taxon>
        <taxon>Basidiomycota</taxon>
        <taxon>Pucciniomycotina</taxon>
        <taxon>Pucciniomycetes</taxon>
        <taxon>Pucciniales</taxon>
        <taxon>Sphaerophragmiaceae</taxon>
        <taxon>Austropuccinia</taxon>
    </lineage>
</organism>
<keyword evidence="2" id="KW-1185">Reference proteome</keyword>
<reference evidence="1" key="1">
    <citation type="submission" date="2021-03" db="EMBL/GenBank/DDBJ databases">
        <title>Draft genome sequence of rust myrtle Austropuccinia psidii MF-1, a brazilian biotype.</title>
        <authorList>
            <person name="Quecine M.C."/>
            <person name="Pachon D.M.R."/>
            <person name="Bonatelli M.L."/>
            <person name="Correr F.H."/>
            <person name="Franceschini L.M."/>
            <person name="Leite T.F."/>
            <person name="Margarido G.R.A."/>
            <person name="Almeida C.A."/>
            <person name="Ferrarezi J.A."/>
            <person name="Labate C.A."/>
        </authorList>
    </citation>
    <scope>NUCLEOTIDE SEQUENCE</scope>
    <source>
        <strain evidence="1">MF-1</strain>
    </source>
</reference>
<gene>
    <name evidence="1" type="ORF">O181_094739</name>
</gene>
<sequence length="104" mass="11767">MTIQIHEPSPTPGGDNSFNACLALVNRYSEPPIFLPCHKDDTDINTAIMICNKVIIHKLSFQNNISDRDPKLTSSLWKNLHNLFGKKLSFSKTYHPVTDALEEE</sequence>
<evidence type="ECO:0000313" key="1">
    <source>
        <dbReference type="EMBL" id="MBW0555024.1"/>
    </source>
</evidence>
<dbReference type="AlphaFoldDB" id="A0A9Q3J405"/>
<dbReference type="Gene3D" id="3.30.420.10">
    <property type="entry name" value="Ribonuclease H-like superfamily/Ribonuclease H"/>
    <property type="match status" value="1"/>
</dbReference>
<protein>
    <submittedName>
        <fullName evidence="1">Uncharacterized protein</fullName>
    </submittedName>
</protein>
<comment type="caution">
    <text evidence="1">The sequence shown here is derived from an EMBL/GenBank/DDBJ whole genome shotgun (WGS) entry which is preliminary data.</text>
</comment>
<dbReference type="SUPFAM" id="SSF53098">
    <property type="entry name" value="Ribonuclease H-like"/>
    <property type="match status" value="1"/>
</dbReference>
<name>A0A9Q3J405_9BASI</name>
<dbReference type="GO" id="GO:0003676">
    <property type="term" value="F:nucleic acid binding"/>
    <property type="evidence" value="ECO:0007669"/>
    <property type="project" value="InterPro"/>
</dbReference>
<dbReference type="InterPro" id="IPR012337">
    <property type="entry name" value="RNaseH-like_sf"/>
</dbReference>
<dbReference type="InterPro" id="IPR036397">
    <property type="entry name" value="RNaseH_sf"/>
</dbReference>
<dbReference type="EMBL" id="AVOT02061882">
    <property type="protein sequence ID" value="MBW0555024.1"/>
    <property type="molecule type" value="Genomic_DNA"/>
</dbReference>
<evidence type="ECO:0000313" key="2">
    <source>
        <dbReference type="Proteomes" id="UP000765509"/>
    </source>
</evidence>